<sequence length="256" mass="29396">MTIADADHFIDEPFVGELCAERGSIVHRTIDDDQTIDQLARSGERWTGRIRSQMLSPLTDQQIRKSACKRTFAEDARKEAVGVLQRHERLCGSKDGSVVAIAIDLFPRRIVFETDEVVVERYEFETKVEQRDVREHGFLIEELQTRLGPVRNERDGICVLQRRCWAYASISPKMFWCSVMRSMAKAEKQASQLQLIDSSRGTRIGWNVASRHNPASVEAKAELGCIRKGLRWEHPCQEDLLVIWTLTDRMPIVEEI</sequence>
<dbReference type="RefSeq" id="XP_012187738.1">
    <property type="nucleotide sequence ID" value="XM_012332348.1"/>
</dbReference>
<dbReference type="Proteomes" id="UP000014071">
    <property type="component" value="Unassembled WGS sequence"/>
</dbReference>
<evidence type="ECO:0000313" key="2">
    <source>
        <dbReference type="Proteomes" id="UP000014071"/>
    </source>
</evidence>
<protein>
    <submittedName>
        <fullName evidence="1">Uncharacterized protein</fullName>
    </submittedName>
</protein>
<dbReference type="AlphaFoldDB" id="R9NZF5"/>
<dbReference type="GeneID" id="24107017"/>
<evidence type="ECO:0000313" key="1">
    <source>
        <dbReference type="EMBL" id="GAC94151.1"/>
    </source>
</evidence>
<accession>R9NZF5</accession>
<organism evidence="1 2">
    <name type="scientific">Pseudozyma hubeiensis (strain SY62)</name>
    <name type="common">Yeast</name>
    <dbReference type="NCBI Taxonomy" id="1305764"/>
    <lineage>
        <taxon>Eukaryota</taxon>
        <taxon>Fungi</taxon>
        <taxon>Dikarya</taxon>
        <taxon>Basidiomycota</taxon>
        <taxon>Ustilaginomycotina</taxon>
        <taxon>Ustilaginomycetes</taxon>
        <taxon>Ustilaginales</taxon>
        <taxon>Ustilaginaceae</taxon>
        <taxon>Pseudozyma</taxon>
    </lineage>
</organism>
<keyword evidence="2" id="KW-1185">Reference proteome</keyword>
<proteinExistence type="predicted"/>
<reference evidence="2" key="1">
    <citation type="journal article" date="2013" name="Genome Announc.">
        <title>Draft genome sequence of the basidiomycetous yeast-like fungus Pseudozyma hubeiensis SY62, which produces an abundant amount of the biosurfactant mannosylerythritol lipids.</title>
        <authorList>
            <person name="Konishi M."/>
            <person name="Hatada Y."/>
            <person name="Horiuchi J."/>
        </authorList>
    </citation>
    <scope>NUCLEOTIDE SEQUENCE [LARGE SCALE GENOMIC DNA]</scope>
    <source>
        <strain evidence="2">SY62</strain>
    </source>
</reference>
<gene>
    <name evidence="1" type="ORF">PHSY_001720</name>
</gene>
<dbReference type="HOGENOM" id="CLU_1086354_0_0_1"/>
<dbReference type="EMBL" id="DF238782">
    <property type="protein sequence ID" value="GAC94151.1"/>
    <property type="molecule type" value="Genomic_DNA"/>
</dbReference>
<name>R9NZF5_PSEHS</name>